<dbReference type="RefSeq" id="WP_241915222.1">
    <property type="nucleotide sequence ID" value="NZ_CP093326.1"/>
</dbReference>
<feature type="domain" description="HNH nuclease" evidence="2">
    <location>
        <begin position="467"/>
        <end position="519"/>
    </location>
</feature>
<dbReference type="InterPro" id="IPR003870">
    <property type="entry name" value="DUF222"/>
</dbReference>
<feature type="region of interest" description="Disordered" evidence="1">
    <location>
        <begin position="88"/>
        <end position="146"/>
    </location>
</feature>
<dbReference type="Pfam" id="PF02720">
    <property type="entry name" value="DUF222"/>
    <property type="match status" value="1"/>
</dbReference>
<keyword evidence="4" id="KW-1185">Reference proteome</keyword>
<dbReference type="Proteomes" id="UP000829069">
    <property type="component" value="Chromosome"/>
</dbReference>
<feature type="region of interest" description="Disordered" evidence="1">
    <location>
        <begin position="348"/>
        <end position="367"/>
    </location>
</feature>
<dbReference type="EMBL" id="CP093326">
    <property type="protein sequence ID" value="UNK47487.1"/>
    <property type="molecule type" value="Genomic_DNA"/>
</dbReference>
<dbReference type="Gene3D" id="1.10.30.50">
    <property type="match status" value="1"/>
</dbReference>
<dbReference type="GO" id="GO:0004519">
    <property type="term" value="F:endonuclease activity"/>
    <property type="evidence" value="ECO:0007669"/>
    <property type="project" value="UniProtKB-KW"/>
</dbReference>
<accession>A0ABY3WAW4</accession>
<evidence type="ECO:0000256" key="1">
    <source>
        <dbReference type="SAM" id="MobiDB-lite"/>
    </source>
</evidence>
<keyword evidence="3" id="KW-0255">Endonuclease</keyword>
<reference evidence="3 4" key="1">
    <citation type="submission" date="2022-03" db="EMBL/GenBank/DDBJ databases">
        <title>Isotopic signatures of nitrous oxide derived from detoxification processes.</title>
        <authorList>
            <person name="Behrendt U."/>
            <person name="Buchen C."/>
            <person name="Well R."/>
            <person name="Ulrich A."/>
            <person name="Rohe L."/>
            <person name="Kolb S."/>
            <person name="Schloter M."/>
            <person name="Horn M.A."/>
            <person name="Augustin J."/>
        </authorList>
    </citation>
    <scope>NUCLEOTIDE SEQUENCE [LARGE SCALE GENOMIC DNA]</scope>
    <source>
        <strain evidence="3 4">S4-C24</strain>
    </source>
</reference>
<protein>
    <submittedName>
        <fullName evidence="3">HNH endonuclease</fullName>
    </submittedName>
</protein>
<keyword evidence="3" id="KW-0540">Nuclease</keyword>
<dbReference type="CDD" id="cd00085">
    <property type="entry name" value="HNHc"/>
    <property type="match status" value="1"/>
</dbReference>
<dbReference type="Pfam" id="PF13391">
    <property type="entry name" value="HNH_2"/>
    <property type="match status" value="1"/>
</dbReference>
<organism evidence="3 4">
    <name type="scientific">Arthrobacter sulfonylureivorans</name>
    <dbReference type="NCBI Taxonomy" id="2486855"/>
    <lineage>
        <taxon>Bacteria</taxon>
        <taxon>Bacillati</taxon>
        <taxon>Actinomycetota</taxon>
        <taxon>Actinomycetes</taxon>
        <taxon>Micrococcales</taxon>
        <taxon>Micrococcaceae</taxon>
        <taxon>Arthrobacter</taxon>
    </lineage>
</organism>
<dbReference type="SMART" id="SM00507">
    <property type="entry name" value="HNHc"/>
    <property type="match status" value="1"/>
</dbReference>
<name>A0ABY3WAW4_9MICC</name>
<evidence type="ECO:0000259" key="2">
    <source>
        <dbReference type="SMART" id="SM00507"/>
    </source>
</evidence>
<gene>
    <name evidence="3" type="ORF">MNQ99_09260</name>
</gene>
<proteinExistence type="predicted"/>
<sequence length="566" mass="58828">MAIAPLEPDPGILAFLDRVRVDLASRAGIFVAGMDHMSTRELAAAVATVEDISKIVEFFQLAGAWAVERADVARVGERDGLFGGPAAADCRGAESSPSGGLGPAAGADTGERGWSDPAEALSAGTGPDGSAGQVAAKGGDGSARRGTEFRTNAEYLRARLGIGAGEAKRRIRVGRAALAGRLPSGEPGSVRLPVLGKALAEGRIAGRAASLITDAVARVRPTAGMDTASAMEAALVLQAVEADQDVLAKVARMWEAAADADGKEPSEAALRAKQGVFYRGRRGGLHYFTLAADDAQCQALATVMNTATNPRLTGENITAGNGTGVAAGATVDGAGQVPGTAAFLPAPTSGTTDAVFEDGTTDPDATSLDPRSFAQKQLAGLVAGCVVALSAGRLPATGGHRAQIMVTTGYKELAGELTGPAHPVFGHPVSVKTVRRLACDASIIPVVLGAHNEVLDLGRASRFFTPAVRKALAVRDCGCAFPGCTMPPLWCEAHHIVPWYRGGRTSVNNGVLLCIFHHDLVEQGDWEIVVEGGIPWFIPPGYIDPRRRRRRNRYWHTKVPDLLAVP</sequence>
<evidence type="ECO:0000313" key="3">
    <source>
        <dbReference type="EMBL" id="UNK47487.1"/>
    </source>
</evidence>
<keyword evidence="3" id="KW-0378">Hydrolase</keyword>
<dbReference type="InterPro" id="IPR003615">
    <property type="entry name" value="HNH_nuc"/>
</dbReference>
<evidence type="ECO:0000313" key="4">
    <source>
        <dbReference type="Proteomes" id="UP000829069"/>
    </source>
</evidence>